<feature type="domain" description="Tetrapyrrole methylase" evidence="1">
    <location>
        <begin position="9"/>
        <end position="200"/>
    </location>
</feature>
<accession>A0AAW7Z256</accession>
<dbReference type="InterPro" id="IPR035996">
    <property type="entry name" value="4pyrrol_Methylase_sf"/>
</dbReference>
<dbReference type="InterPro" id="IPR014777">
    <property type="entry name" value="4pyrrole_Mease_sub1"/>
</dbReference>
<organism evidence="3 5">
    <name type="scientific">Alteromonas stellipolaris</name>
    <dbReference type="NCBI Taxonomy" id="233316"/>
    <lineage>
        <taxon>Bacteria</taxon>
        <taxon>Pseudomonadati</taxon>
        <taxon>Pseudomonadota</taxon>
        <taxon>Gammaproteobacteria</taxon>
        <taxon>Alteromonadales</taxon>
        <taxon>Alteromonadaceae</taxon>
        <taxon>Alteromonas/Salinimonas group</taxon>
        <taxon>Alteromonas</taxon>
    </lineage>
</organism>
<dbReference type="Proteomes" id="UP000056750">
    <property type="component" value="Chromosome"/>
</dbReference>
<reference evidence="2 4" key="1">
    <citation type="submission" date="2015-12" db="EMBL/GenBank/DDBJ databases">
        <title>Intraspecies pangenome expansion in the marine bacterium Alteromonas.</title>
        <authorList>
            <person name="Lopez-Perez M."/>
            <person name="Rodriguez-Valera F."/>
        </authorList>
    </citation>
    <scope>NUCLEOTIDE SEQUENCE [LARGE SCALE GENOMIC DNA]</scope>
    <source>
        <strain evidence="2 4">LMG 21861</strain>
    </source>
</reference>
<keyword evidence="3" id="KW-0808">Transferase</keyword>
<keyword evidence="3" id="KW-0489">Methyltransferase</keyword>
<dbReference type="SUPFAM" id="SSF53790">
    <property type="entry name" value="Tetrapyrrole methylase"/>
    <property type="match status" value="1"/>
</dbReference>
<dbReference type="Gene3D" id="3.40.1010.10">
    <property type="entry name" value="Cobalt-precorrin-4 Transmethylase, Domain 1"/>
    <property type="match status" value="1"/>
</dbReference>
<protein>
    <submittedName>
        <fullName evidence="2">Methylase</fullName>
    </submittedName>
    <submittedName>
        <fullName evidence="3">SAM-dependent methyltransferase</fullName>
    </submittedName>
</protein>
<dbReference type="CDD" id="cd19916">
    <property type="entry name" value="OphMA_like"/>
    <property type="match status" value="1"/>
</dbReference>
<reference evidence="3" key="2">
    <citation type="submission" date="2023-07" db="EMBL/GenBank/DDBJ databases">
        <title>Genome content predicts the carbon catabolic preferences of heterotrophic bacteria.</title>
        <authorList>
            <person name="Gralka M."/>
        </authorList>
    </citation>
    <scope>NUCLEOTIDE SEQUENCE</scope>
    <source>
        <strain evidence="3">F2M12</strain>
    </source>
</reference>
<evidence type="ECO:0000313" key="5">
    <source>
        <dbReference type="Proteomes" id="UP001170717"/>
    </source>
</evidence>
<dbReference type="EMBL" id="CP013926">
    <property type="protein sequence ID" value="AMJ76423.1"/>
    <property type="molecule type" value="Genomic_DNA"/>
</dbReference>
<dbReference type="Pfam" id="PF00590">
    <property type="entry name" value="TP_methylase"/>
    <property type="match status" value="1"/>
</dbReference>
<dbReference type="GO" id="GO:0032259">
    <property type="term" value="P:methylation"/>
    <property type="evidence" value="ECO:0007669"/>
    <property type="project" value="UniProtKB-KW"/>
</dbReference>
<dbReference type="GeneID" id="83258577"/>
<evidence type="ECO:0000313" key="3">
    <source>
        <dbReference type="EMBL" id="MDO6577110.1"/>
    </source>
</evidence>
<dbReference type="KEGG" id="asq:AVL57_12565"/>
<evidence type="ECO:0000313" key="2">
    <source>
        <dbReference type="EMBL" id="AMJ76423.1"/>
    </source>
</evidence>
<dbReference type="GO" id="GO:0008168">
    <property type="term" value="F:methyltransferase activity"/>
    <property type="evidence" value="ECO:0007669"/>
    <property type="project" value="UniProtKB-KW"/>
</dbReference>
<dbReference type="RefSeq" id="WP_057796086.1">
    <property type="nucleotide sequence ID" value="NZ_CANLMS010000007.1"/>
</dbReference>
<dbReference type="EMBL" id="JAUOQI010000004">
    <property type="protein sequence ID" value="MDO6577110.1"/>
    <property type="molecule type" value="Genomic_DNA"/>
</dbReference>
<gene>
    <name evidence="2" type="ORF">AVL57_12565</name>
    <name evidence="3" type="ORF">Q4527_06885</name>
</gene>
<keyword evidence="4" id="KW-1185">Reference proteome</keyword>
<sequence length="269" mass="29830">MNIESKGSLVVVGTGITVSGQMTLITESLLKTADIVLSVVTESALVNLQMINSNVVCLRHLYEQGKSRALTYQKMTQRIVDEVKTGKKVVAAFYGHPGVFVNPSHEAIKQLKEEGYDAEMLPGISAEDCLVADLGLDPAHYGCQSYEATQFLLRQYTLDPHMMQIIWQIGSIADFTHNKHRTSHPGLTQLRNELLKYFSPEHTIIVYEASTIPIAAPRIEYLELKDLAAVIPKPITTLVIPSKGLPDFDMKSMAELDLTPALFEQKLFG</sequence>
<name>A0AAW7Z256_9ALTE</name>
<evidence type="ECO:0000259" key="1">
    <source>
        <dbReference type="Pfam" id="PF00590"/>
    </source>
</evidence>
<dbReference type="InterPro" id="IPR000878">
    <property type="entry name" value="4pyrrol_Mease"/>
</dbReference>
<evidence type="ECO:0000313" key="4">
    <source>
        <dbReference type="Proteomes" id="UP000056750"/>
    </source>
</evidence>
<proteinExistence type="predicted"/>
<dbReference type="Proteomes" id="UP001170717">
    <property type="component" value="Unassembled WGS sequence"/>
</dbReference>
<dbReference type="AlphaFoldDB" id="A0AAW7Z256"/>